<dbReference type="RefSeq" id="WP_094253565.1">
    <property type="nucleotide sequence ID" value="NZ_JBHLXL010000002.1"/>
</dbReference>
<dbReference type="AlphaFoldDB" id="A0A235F5M9"/>
<evidence type="ECO:0000313" key="1">
    <source>
        <dbReference type="EMBL" id="OYD56549.1"/>
    </source>
</evidence>
<dbReference type="Proteomes" id="UP000215059">
    <property type="component" value="Unassembled WGS sequence"/>
</dbReference>
<protein>
    <submittedName>
        <fullName evidence="1">Uncharacterized protein</fullName>
    </submittedName>
</protein>
<accession>A0A235F5M9</accession>
<sequence length="119" mass="13673">MDTLSSLYALLRKKQEHLIRLNNCQSELAECQSDFQRNQHLCTKPELSAMTWEGVLAKQFDNLRENGILSAYEEIQGSQFQTVFSAIDTKKSQLHEEIRSIQESISALQLAELQNSDNR</sequence>
<name>A0A235F5M9_9BACL</name>
<organism evidence="1 2">
    <name type="scientific">Fictibacillus aquaticus</name>
    <dbReference type="NCBI Taxonomy" id="2021314"/>
    <lineage>
        <taxon>Bacteria</taxon>
        <taxon>Bacillati</taxon>
        <taxon>Bacillota</taxon>
        <taxon>Bacilli</taxon>
        <taxon>Bacillales</taxon>
        <taxon>Fictibacillaceae</taxon>
        <taxon>Fictibacillus</taxon>
    </lineage>
</organism>
<proteinExistence type="predicted"/>
<evidence type="ECO:0000313" key="2">
    <source>
        <dbReference type="Proteomes" id="UP000215059"/>
    </source>
</evidence>
<keyword evidence="2" id="KW-1185">Reference proteome</keyword>
<gene>
    <name evidence="1" type="ORF">CGZ90_16180</name>
</gene>
<dbReference type="EMBL" id="NOII01000011">
    <property type="protein sequence ID" value="OYD56549.1"/>
    <property type="molecule type" value="Genomic_DNA"/>
</dbReference>
<comment type="caution">
    <text evidence="1">The sequence shown here is derived from an EMBL/GenBank/DDBJ whole genome shotgun (WGS) entry which is preliminary data.</text>
</comment>
<dbReference type="Pfam" id="PF16888">
    <property type="entry name" value="YwqH-like"/>
    <property type="match status" value="1"/>
</dbReference>
<dbReference type="OrthoDB" id="2454201at2"/>
<reference evidence="1 2" key="1">
    <citation type="submission" date="2017-07" db="EMBL/GenBank/DDBJ databases">
        <title>Fictibacillus sp. nov. GDSW-R2A3 Genome sequencing and assembly.</title>
        <authorList>
            <person name="Mayilraj S."/>
        </authorList>
    </citation>
    <scope>NUCLEOTIDE SEQUENCE [LARGE SCALE GENOMIC DNA]</scope>
    <source>
        <strain evidence="1 2">GDSW-R2A3</strain>
    </source>
</reference>
<dbReference type="InterPro" id="IPR031681">
    <property type="entry name" value="YwqH-like"/>
</dbReference>